<keyword evidence="3" id="KW-1185">Reference proteome</keyword>
<dbReference type="EMBL" id="JACGXL010000003">
    <property type="protein sequence ID" value="MBA8887930.1"/>
    <property type="molecule type" value="Genomic_DNA"/>
</dbReference>
<evidence type="ECO:0000313" key="3">
    <source>
        <dbReference type="Proteomes" id="UP000550401"/>
    </source>
</evidence>
<evidence type="ECO:0000256" key="1">
    <source>
        <dbReference type="ARBA" id="ARBA00007613"/>
    </source>
</evidence>
<dbReference type="PANTHER" id="PTHR30203:SF30">
    <property type="entry name" value="OUTER MEMBRANE PROTEIN-RELATED"/>
    <property type="match status" value="1"/>
</dbReference>
<dbReference type="PANTHER" id="PTHR30203">
    <property type="entry name" value="OUTER MEMBRANE CATION EFFLUX PROTEIN"/>
    <property type="match status" value="1"/>
</dbReference>
<evidence type="ECO:0000313" key="2">
    <source>
        <dbReference type="EMBL" id="MBA8887930.1"/>
    </source>
</evidence>
<gene>
    <name evidence="2" type="ORF">FHW12_002154</name>
</gene>
<reference evidence="2 3" key="1">
    <citation type="submission" date="2020-07" db="EMBL/GenBank/DDBJ databases">
        <title>Genomic Encyclopedia of Type Strains, Phase IV (KMG-V): Genome sequencing to study the core and pangenomes of soil and plant-associated prokaryotes.</title>
        <authorList>
            <person name="Whitman W."/>
        </authorList>
    </citation>
    <scope>NUCLEOTIDE SEQUENCE [LARGE SCALE GENOMIC DNA]</scope>
    <source>
        <strain evidence="2 3">RH2WT43</strain>
    </source>
</reference>
<organism evidence="2 3">
    <name type="scientific">Dokdonella fugitiva</name>
    <dbReference type="NCBI Taxonomy" id="328517"/>
    <lineage>
        <taxon>Bacteria</taxon>
        <taxon>Pseudomonadati</taxon>
        <taxon>Pseudomonadota</taxon>
        <taxon>Gammaproteobacteria</taxon>
        <taxon>Lysobacterales</taxon>
        <taxon>Rhodanobacteraceae</taxon>
        <taxon>Dokdonella</taxon>
    </lineage>
</organism>
<dbReference type="Gene3D" id="2.20.200.10">
    <property type="entry name" value="Outer membrane efflux proteins (OEP)"/>
    <property type="match status" value="1"/>
</dbReference>
<keyword evidence="2" id="KW-0449">Lipoprotein</keyword>
<dbReference type="InterPro" id="IPR003423">
    <property type="entry name" value="OMP_efflux"/>
</dbReference>
<dbReference type="GO" id="GO:0015562">
    <property type="term" value="F:efflux transmembrane transporter activity"/>
    <property type="evidence" value="ECO:0007669"/>
    <property type="project" value="InterPro"/>
</dbReference>
<dbReference type="Proteomes" id="UP000550401">
    <property type="component" value="Unassembled WGS sequence"/>
</dbReference>
<proteinExistence type="inferred from homology"/>
<name>A0A839F4E1_9GAMM</name>
<dbReference type="Gene3D" id="1.20.1600.10">
    <property type="entry name" value="Outer membrane efflux proteins (OEP)"/>
    <property type="match status" value="1"/>
</dbReference>
<dbReference type="AlphaFoldDB" id="A0A839F4E1"/>
<accession>A0A839F4E1</accession>
<dbReference type="PROSITE" id="PS51257">
    <property type="entry name" value="PROKAR_LIPOPROTEIN"/>
    <property type="match status" value="1"/>
</dbReference>
<dbReference type="RefSeq" id="WP_182531008.1">
    <property type="nucleotide sequence ID" value="NZ_JACGXL010000003.1"/>
</dbReference>
<comment type="similarity">
    <text evidence="1">Belongs to the outer membrane factor (OMF) (TC 1.B.17) family.</text>
</comment>
<dbReference type="SUPFAM" id="SSF56954">
    <property type="entry name" value="Outer membrane efflux proteins (OEP)"/>
    <property type="match status" value="1"/>
</dbReference>
<protein>
    <submittedName>
        <fullName evidence="2">NodT family efflux transporter outer membrane factor (OMF) lipoprotein</fullName>
    </submittedName>
</protein>
<sequence length="470" mass="49942">MPDPRTPNPPRTSFRRRAWLVAVLSLGGCAVAPLPTLQRDTPAAWQHAERDDAPAPDLHGWWKAFGDAGLDRLVDAALADNLGIAQARLRIEAARMLDAHANDASLPQFGFRTYAEPTPDSSASYFQAGFDAKWEFGLFGRAQSRARVSAGELGIAESEGLAARVSVVAEVVRAYVELRGAERRAALLEQVAARARHKRELLATRESLRLAAAREVARARAEEAVAQAALAEPRAAIVRARRQLAALLARDDEDVVGSGAPLVLGATAATADVLPADLLRTRPEIRRAEYEVEKAAGELGIAESDLYPHVGLGGALTYAARVIGHTRLSDADGIVTFGPAIEIPLFDWGARRAAKDARANSLQASVLAYRQAVLDGVTEVETAMAALHERTRASRALQDGVVALDDEARSTATLQQLGLADGLDLAASDAAVLQARLDLLQAEQERSLAFVALYKALGGAPLPPADDGAG</sequence>
<dbReference type="Pfam" id="PF02321">
    <property type="entry name" value="OEP"/>
    <property type="match status" value="2"/>
</dbReference>
<comment type="caution">
    <text evidence="2">The sequence shown here is derived from an EMBL/GenBank/DDBJ whole genome shotgun (WGS) entry which is preliminary data.</text>
</comment>
<dbReference type="InterPro" id="IPR010131">
    <property type="entry name" value="MdtP/NodT-like"/>
</dbReference>